<protein>
    <submittedName>
        <fullName evidence="1">Nucleotidyltransferase AbiEii toxin of type IV toxin-antitoxin system</fullName>
    </submittedName>
</protein>
<gene>
    <name evidence="1" type="ORF">EDC23_2097</name>
</gene>
<comment type="caution">
    <text evidence="1">The sequence shown here is derived from an EMBL/GenBank/DDBJ whole genome shotgun (WGS) entry which is preliminary data.</text>
</comment>
<dbReference type="EMBL" id="SOQX01000005">
    <property type="protein sequence ID" value="TDY00593.1"/>
    <property type="molecule type" value="Genomic_DNA"/>
</dbReference>
<proteinExistence type="predicted"/>
<reference evidence="1 2" key="1">
    <citation type="submission" date="2019-03" db="EMBL/GenBank/DDBJ databases">
        <title>Genomic Encyclopedia of Type Strains, Phase IV (KMG-IV): sequencing the most valuable type-strain genomes for metagenomic binning, comparative biology and taxonomic classification.</title>
        <authorList>
            <person name="Goeker M."/>
        </authorList>
    </citation>
    <scope>NUCLEOTIDE SEQUENCE [LARGE SCALE GENOMIC DNA]</scope>
    <source>
        <strain evidence="1 2">DSM 16326</strain>
    </source>
</reference>
<organism evidence="1 2">
    <name type="scientific">Thiohalophilus thiocyanatoxydans</name>
    <dbReference type="NCBI Taxonomy" id="381308"/>
    <lineage>
        <taxon>Bacteria</taxon>
        <taxon>Pseudomonadati</taxon>
        <taxon>Pseudomonadota</taxon>
        <taxon>Gammaproteobacteria</taxon>
        <taxon>Thiohalomonadales</taxon>
        <taxon>Thiohalophilaceae</taxon>
        <taxon>Thiohalophilus</taxon>
    </lineage>
</organism>
<name>A0A4R8ITL1_9GAMM</name>
<evidence type="ECO:0000313" key="1">
    <source>
        <dbReference type="EMBL" id="TDY00593.1"/>
    </source>
</evidence>
<dbReference type="OrthoDB" id="284878at2"/>
<dbReference type="Proteomes" id="UP000294914">
    <property type="component" value="Unassembled WGS sequence"/>
</dbReference>
<dbReference type="AlphaFoldDB" id="A0A4R8ITL1"/>
<dbReference type="InterPro" id="IPR043519">
    <property type="entry name" value="NT_sf"/>
</dbReference>
<evidence type="ECO:0000313" key="2">
    <source>
        <dbReference type="Proteomes" id="UP000294914"/>
    </source>
</evidence>
<sequence>MSVYLPLFKALNVADVQYIVVGGLATVLHGYARLTADIDLVINLDKKKSEQALKVLLSIGLKPRLPVDPMQFADETIRESWVNEKNMMVFSFYHPDNPMMVVDIFVREPFPFQGMKKRAVLMDIGGESVPVCSINDLIAMKSNTGRAKDEEDIKYLQSLLNNNEQ</sequence>
<dbReference type="SUPFAM" id="SSF81301">
    <property type="entry name" value="Nucleotidyltransferase"/>
    <property type="match status" value="1"/>
</dbReference>
<dbReference type="GO" id="GO:0016740">
    <property type="term" value="F:transferase activity"/>
    <property type="evidence" value="ECO:0007669"/>
    <property type="project" value="UniProtKB-KW"/>
</dbReference>
<dbReference type="Gene3D" id="3.30.460.40">
    <property type="match status" value="1"/>
</dbReference>
<dbReference type="InterPro" id="IPR014942">
    <property type="entry name" value="AbiEii"/>
</dbReference>
<keyword evidence="2" id="KW-1185">Reference proteome</keyword>
<accession>A0A4R8ITL1</accession>
<dbReference type="Pfam" id="PF08843">
    <property type="entry name" value="AbiEii"/>
    <property type="match status" value="1"/>
</dbReference>
<keyword evidence="1" id="KW-0808">Transferase</keyword>